<protein>
    <submittedName>
        <fullName evidence="1">CLUMA_CG001760, isoform A</fullName>
    </submittedName>
</protein>
<reference evidence="1 2" key="1">
    <citation type="submission" date="2015-04" db="EMBL/GenBank/DDBJ databases">
        <authorList>
            <person name="Syromyatnikov M.Y."/>
            <person name="Popov V.N."/>
        </authorList>
    </citation>
    <scope>NUCLEOTIDE SEQUENCE [LARGE SCALE GENOMIC DNA]</scope>
</reference>
<sequence length="92" mass="10370">MKFLSTDKTIIIFILSPQNDIVMNSESTNKPLECVMSALKELFMFPSIKRSSNELCNGSNVVMSFELIIQISTDNPTFNLPLDVINQELDVL</sequence>
<dbReference type="Proteomes" id="UP000183832">
    <property type="component" value="Unassembled WGS sequence"/>
</dbReference>
<name>A0A1J1HNC8_9DIPT</name>
<evidence type="ECO:0000313" key="2">
    <source>
        <dbReference type="Proteomes" id="UP000183832"/>
    </source>
</evidence>
<organism evidence="1 2">
    <name type="scientific">Clunio marinus</name>
    <dbReference type="NCBI Taxonomy" id="568069"/>
    <lineage>
        <taxon>Eukaryota</taxon>
        <taxon>Metazoa</taxon>
        <taxon>Ecdysozoa</taxon>
        <taxon>Arthropoda</taxon>
        <taxon>Hexapoda</taxon>
        <taxon>Insecta</taxon>
        <taxon>Pterygota</taxon>
        <taxon>Neoptera</taxon>
        <taxon>Endopterygota</taxon>
        <taxon>Diptera</taxon>
        <taxon>Nematocera</taxon>
        <taxon>Chironomoidea</taxon>
        <taxon>Chironomidae</taxon>
        <taxon>Clunio</taxon>
    </lineage>
</organism>
<proteinExistence type="predicted"/>
<evidence type="ECO:0000313" key="1">
    <source>
        <dbReference type="EMBL" id="CRK87974.1"/>
    </source>
</evidence>
<gene>
    <name evidence="1" type="ORF">CLUMA_CG001760</name>
</gene>
<dbReference type="EMBL" id="CVRI01000006">
    <property type="protein sequence ID" value="CRK87974.1"/>
    <property type="molecule type" value="Genomic_DNA"/>
</dbReference>
<accession>A0A1J1HNC8</accession>
<keyword evidence="2" id="KW-1185">Reference proteome</keyword>
<dbReference type="AlphaFoldDB" id="A0A1J1HNC8"/>